<sequence length="314" mass="35705">MSSLETEDLDNGDQYEDDTSLDTTGRVHMIDFSLPDSTILADIQAVINQPQSWDISLPLQHIEDARALAPIPDFGRAHLSGKNNITKVICNNQITYCLIDGGASCSVVSNEFLTKIVLNWEENLIPVIKISFRRKNTHEMRQRDSMSNGEDKRNHNGNEQSLDEKKKIDTEFVVMSNSVNPYFVLGNDYLSRYGFDVTNSRGRYFTVGGNTKKKFSFGPDPFHQLVFTESEISPNLSQQQREILLQMLTVYKTNFAKADEPLGEIFGHELNITLTCFKQFPPLLRRPAYPYSPKSRLALEEHFQQLTEMGVVSL</sequence>
<evidence type="ECO:0000256" key="1">
    <source>
        <dbReference type="SAM" id="MobiDB-lite"/>
    </source>
</evidence>
<feature type="region of interest" description="Disordered" evidence="1">
    <location>
        <begin position="138"/>
        <end position="163"/>
    </location>
</feature>
<protein>
    <submittedName>
        <fullName evidence="2">Uncharacterized protein</fullName>
    </submittedName>
</protein>
<reference evidence="2" key="1">
    <citation type="submission" date="2022-06" db="EMBL/GenBank/DDBJ databases">
        <authorList>
            <consortium name="SYNGENTA / RWTH Aachen University"/>
        </authorList>
    </citation>
    <scope>NUCLEOTIDE SEQUENCE</scope>
</reference>
<feature type="region of interest" description="Disordered" evidence="1">
    <location>
        <begin position="1"/>
        <end position="20"/>
    </location>
</feature>
<organism evidence="2 3">
    <name type="scientific">Phakopsora pachyrhizi</name>
    <name type="common">Asian soybean rust disease fungus</name>
    <dbReference type="NCBI Taxonomy" id="170000"/>
    <lineage>
        <taxon>Eukaryota</taxon>
        <taxon>Fungi</taxon>
        <taxon>Dikarya</taxon>
        <taxon>Basidiomycota</taxon>
        <taxon>Pucciniomycotina</taxon>
        <taxon>Pucciniomycetes</taxon>
        <taxon>Pucciniales</taxon>
        <taxon>Phakopsoraceae</taxon>
        <taxon>Phakopsora</taxon>
    </lineage>
</organism>
<dbReference type="Proteomes" id="UP001153365">
    <property type="component" value="Unassembled WGS sequence"/>
</dbReference>
<comment type="caution">
    <text evidence="2">The sequence shown here is derived from an EMBL/GenBank/DDBJ whole genome shotgun (WGS) entry which is preliminary data.</text>
</comment>
<keyword evidence="3" id="KW-1185">Reference proteome</keyword>
<proteinExistence type="predicted"/>
<dbReference type="AlphaFoldDB" id="A0AAV0BCT4"/>
<dbReference type="Gene3D" id="2.40.70.10">
    <property type="entry name" value="Acid Proteases"/>
    <property type="match status" value="1"/>
</dbReference>
<accession>A0AAV0BCT4</accession>
<dbReference type="InterPro" id="IPR021109">
    <property type="entry name" value="Peptidase_aspartic_dom_sf"/>
</dbReference>
<gene>
    <name evidence="2" type="ORF">PPACK8108_LOCUS18070</name>
</gene>
<evidence type="ECO:0000313" key="3">
    <source>
        <dbReference type="Proteomes" id="UP001153365"/>
    </source>
</evidence>
<evidence type="ECO:0000313" key="2">
    <source>
        <dbReference type="EMBL" id="CAH7684090.1"/>
    </source>
</evidence>
<name>A0AAV0BCT4_PHAPC</name>
<dbReference type="EMBL" id="CALTRL010005170">
    <property type="protein sequence ID" value="CAH7684090.1"/>
    <property type="molecule type" value="Genomic_DNA"/>
</dbReference>